<reference evidence="2 3" key="1">
    <citation type="journal article" date="2016" name="Nat. Commun.">
        <title>Thousands of microbial genomes shed light on interconnected biogeochemical processes in an aquifer system.</title>
        <authorList>
            <person name="Anantharaman K."/>
            <person name="Brown C.T."/>
            <person name="Hug L.A."/>
            <person name="Sharon I."/>
            <person name="Castelle C.J."/>
            <person name="Probst A.J."/>
            <person name="Thomas B.C."/>
            <person name="Singh A."/>
            <person name="Wilkins M.J."/>
            <person name="Karaoz U."/>
            <person name="Brodie E.L."/>
            <person name="Williams K.H."/>
            <person name="Hubbard S.S."/>
            <person name="Banfield J.F."/>
        </authorList>
    </citation>
    <scope>NUCLEOTIDE SEQUENCE [LARGE SCALE GENOMIC DNA]</scope>
</reference>
<keyword evidence="1" id="KW-1133">Transmembrane helix</keyword>
<protein>
    <submittedName>
        <fullName evidence="2">Uncharacterized protein</fullName>
    </submittedName>
</protein>
<organism evidence="2 3">
    <name type="scientific">Candidatus Nomurabacteria bacterium RIFCSPHIGHO2_02_FULL_38_15</name>
    <dbReference type="NCBI Taxonomy" id="1801752"/>
    <lineage>
        <taxon>Bacteria</taxon>
        <taxon>Candidatus Nomuraibacteriota</taxon>
    </lineage>
</organism>
<keyword evidence="1" id="KW-0472">Membrane</keyword>
<dbReference type="AlphaFoldDB" id="A0A1F6VSJ4"/>
<accession>A0A1F6VSJ4</accession>
<dbReference type="Proteomes" id="UP000179686">
    <property type="component" value="Unassembled WGS sequence"/>
</dbReference>
<evidence type="ECO:0000256" key="1">
    <source>
        <dbReference type="SAM" id="Phobius"/>
    </source>
</evidence>
<gene>
    <name evidence="2" type="ORF">A3J61_01235</name>
</gene>
<feature type="transmembrane region" description="Helical" evidence="1">
    <location>
        <begin position="36"/>
        <end position="55"/>
    </location>
</feature>
<comment type="caution">
    <text evidence="2">The sequence shown here is derived from an EMBL/GenBank/DDBJ whole genome shotgun (WGS) entry which is preliminary data.</text>
</comment>
<name>A0A1F6VSJ4_9BACT</name>
<dbReference type="STRING" id="1801752.A3J61_01235"/>
<sequence>MENNTELITLTLTTGALCLVLSFSRLTANFNLLFKLIIMLGALGFGIWYPVVINYNIVTMYRLEKELVFFFFLALCTVIGHYIQIVARQRRLRRESI</sequence>
<keyword evidence="1" id="KW-0812">Transmembrane</keyword>
<feature type="transmembrane region" description="Helical" evidence="1">
    <location>
        <begin position="6"/>
        <end position="24"/>
    </location>
</feature>
<evidence type="ECO:0000313" key="2">
    <source>
        <dbReference type="EMBL" id="OGI72574.1"/>
    </source>
</evidence>
<feature type="transmembrane region" description="Helical" evidence="1">
    <location>
        <begin position="67"/>
        <end position="87"/>
    </location>
</feature>
<evidence type="ECO:0000313" key="3">
    <source>
        <dbReference type="Proteomes" id="UP000179686"/>
    </source>
</evidence>
<dbReference type="EMBL" id="MFUC01000004">
    <property type="protein sequence ID" value="OGI72574.1"/>
    <property type="molecule type" value="Genomic_DNA"/>
</dbReference>
<proteinExistence type="predicted"/>